<organism evidence="1 2">
    <name type="scientific">Butyricimonas virosa</name>
    <dbReference type="NCBI Taxonomy" id="544645"/>
    <lineage>
        <taxon>Bacteria</taxon>
        <taxon>Pseudomonadati</taxon>
        <taxon>Bacteroidota</taxon>
        <taxon>Bacteroidia</taxon>
        <taxon>Bacteroidales</taxon>
        <taxon>Odoribacteraceae</taxon>
        <taxon>Butyricimonas</taxon>
    </lineage>
</organism>
<dbReference type="EMBL" id="QRPV01000062">
    <property type="protein sequence ID" value="RHM37302.1"/>
    <property type="molecule type" value="Genomic_DNA"/>
</dbReference>
<proteinExistence type="predicted"/>
<reference evidence="1 2" key="1">
    <citation type="submission" date="2018-08" db="EMBL/GenBank/DDBJ databases">
        <title>A genome reference for cultivated species of the human gut microbiota.</title>
        <authorList>
            <person name="Zou Y."/>
            <person name="Xue W."/>
            <person name="Luo G."/>
        </authorList>
    </citation>
    <scope>NUCLEOTIDE SEQUENCE [LARGE SCALE GENOMIC DNA]</scope>
    <source>
        <strain evidence="1 2">AF34-33</strain>
    </source>
</reference>
<evidence type="ECO:0000313" key="2">
    <source>
        <dbReference type="Proteomes" id="UP000286038"/>
    </source>
</evidence>
<gene>
    <name evidence="1" type="ORF">DWZ68_18515</name>
</gene>
<evidence type="ECO:0000313" key="1">
    <source>
        <dbReference type="EMBL" id="RHM37302.1"/>
    </source>
</evidence>
<dbReference type="Proteomes" id="UP000286038">
    <property type="component" value="Unassembled WGS sequence"/>
</dbReference>
<accession>A0A415Q8M1</accession>
<feature type="non-terminal residue" evidence="1">
    <location>
        <position position="204"/>
    </location>
</feature>
<dbReference type="Gene3D" id="2.180.10.10">
    <property type="entry name" value="RHS repeat-associated core"/>
    <property type="match status" value="1"/>
</dbReference>
<dbReference type="AlphaFoldDB" id="A0A415Q8M1"/>
<sequence length="204" mass="22509">MDRPVITGTCSGTESAHKTGLAGQFVFGEARGTALHGYTNNTYPVVANENDCLTITYYDDYAWAGASDMSYFPSESLGAEKSERVKGLVTGVKNKVLGIPGNTWLKTVTYFDKKYNAIQTVKQLYPSGVEITSNLHNFGGDVTRIKVKQTVGSVVNEYNRYLEYDNLGRLTRVKQQVTGDNANGLVTLSSYEYDDLGRVSRKML</sequence>
<protein>
    <submittedName>
        <fullName evidence="1">RHS repeat-associated core domain-containing protein</fullName>
    </submittedName>
</protein>
<name>A0A415Q8M1_9BACT</name>
<comment type="caution">
    <text evidence="1">The sequence shown here is derived from an EMBL/GenBank/DDBJ whole genome shotgun (WGS) entry which is preliminary data.</text>
</comment>